<comment type="caution">
    <text evidence="1">The sequence shown here is derived from an EMBL/GenBank/DDBJ whole genome shotgun (WGS) entry which is preliminary data.</text>
</comment>
<protein>
    <submittedName>
        <fullName evidence="1">Uncharacterized protein</fullName>
    </submittedName>
</protein>
<proteinExistence type="predicted"/>
<sequence length="71" mass="7575">MLFCERRWSARVLACPSASPRQLSAPLSPGAVIRCRDPLSSPAASISMHRIPSFSTTMASVCSPTSAPSRK</sequence>
<reference evidence="1 2" key="1">
    <citation type="submission" date="2013-05" db="EMBL/GenBank/DDBJ databases">
        <title>Genome assembly of Chondromyces apiculatus DSM 436.</title>
        <authorList>
            <person name="Sharma G."/>
            <person name="Khatri I."/>
            <person name="Kaur C."/>
            <person name="Mayilraj S."/>
            <person name="Subramanian S."/>
        </authorList>
    </citation>
    <scope>NUCLEOTIDE SEQUENCE [LARGE SCALE GENOMIC DNA]</scope>
    <source>
        <strain evidence="1 2">DSM 436</strain>
    </source>
</reference>
<evidence type="ECO:0000313" key="2">
    <source>
        <dbReference type="Proteomes" id="UP000019678"/>
    </source>
</evidence>
<dbReference type="AlphaFoldDB" id="A0A017SX10"/>
<dbReference type="EMBL" id="ASRX01000084">
    <property type="protein sequence ID" value="EYF01312.1"/>
    <property type="molecule type" value="Genomic_DNA"/>
</dbReference>
<accession>A0A017SX10</accession>
<organism evidence="1 2">
    <name type="scientific">Chondromyces apiculatus DSM 436</name>
    <dbReference type="NCBI Taxonomy" id="1192034"/>
    <lineage>
        <taxon>Bacteria</taxon>
        <taxon>Pseudomonadati</taxon>
        <taxon>Myxococcota</taxon>
        <taxon>Polyangia</taxon>
        <taxon>Polyangiales</taxon>
        <taxon>Polyangiaceae</taxon>
        <taxon>Chondromyces</taxon>
    </lineage>
</organism>
<gene>
    <name evidence="1" type="ORF">CAP_8466</name>
</gene>
<keyword evidence="2" id="KW-1185">Reference proteome</keyword>
<dbReference type="Proteomes" id="UP000019678">
    <property type="component" value="Unassembled WGS sequence"/>
</dbReference>
<evidence type="ECO:0000313" key="1">
    <source>
        <dbReference type="EMBL" id="EYF01312.1"/>
    </source>
</evidence>
<name>A0A017SX10_9BACT</name>